<organism evidence="8 9">
    <name type="scientific">Clostridium novyi A str. 4552</name>
    <dbReference type="NCBI Taxonomy" id="1444289"/>
    <lineage>
        <taxon>Bacteria</taxon>
        <taxon>Bacillati</taxon>
        <taxon>Bacillota</taxon>
        <taxon>Clostridia</taxon>
        <taxon>Eubacteriales</taxon>
        <taxon>Clostridiaceae</taxon>
        <taxon>Clostridium</taxon>
    </lineage>
</organism>
<evidence type="ECO:0000259" key="7">
    <source>
        <dbReference type="Pfam" id="PF12698"/>
    </source>
</evidence>
<feature type="transmembrane region" description="Helical" evidence="6">
    <location>
        <begin position="21"/>
        <end position="39"/>
    </location>
</feature>
<feature type="transmembrane region" description="Helical" evidence="6">
    <location>
        <begin position="295"/>
        <end position="313"/>
    </location>
</feature>
<sequence>MRILYIIFYNLKRNFRDKKDLINMILIPSIFIFILGMALKNAYIPENIKKAKVYYYSEDNKSISDGLYSYISCDRLKHLVDVTKVCSKKEGLDLIKKDKYATFVYVPNDFSKDISEGKKQGIFLYNEKGTIQTQIVKNILEGFASNVNSIYAIYSIGGQAKYVPTKNTLVTSKINIHGKTPRAIDYYAITMLVMTLMYGASYGKYAIEEIYNQEAGKRIQIAPIKKFEVLIGYISSSVITVFASGILIMIIAKYIFKANYGNNMPLIIFIIFTMSVLSNFIGMTIAVIKGNHKGEFYVVDIIVIVCTFVSGGYTPMNINNHIYNKVIKFVPNMMAHNAMFNCIYGFNKNIVISSILSMWIAIIFLITISSLLARKREG</sequence>
<dbReference type="PANTHER" id="PTHR30294:SF48">
    <property type="entry name" value="LINEARMYCIN RESISTANCE PERMEASE PROTEIN LNRM"/>
    <property type="match status" value="1"/>
</dbReference>
<feature type="transmembrane region" description="Helical" evidence="6">
    <location>
        <begin position="350"/>
        <end position="373"/>
    </location>
</feature>
<dbReference type="Pfam" id="PF12698">
    <property type="entry name" value="ABC2_membrane_3"/>
    <property type="match status" value="1"/>
</dbReference>
<gene>
    <name evidence="8" type="ORF">Z968_05350</name>
</gene>
<evidence type="ECO:0000313" key="8">
    <source>
        <dbReference type="EMBL" id="KGM96918.1"/>
    </source>
</evidence>
<dbReference type="InterPro" id="IPR013525">
    <property type="entry name" value="ABC2_TM"/>
</dbReference>
<proteinExistence type="predicted"/>
<dbReference type="PANTHER" id="PTHR30294">
    <property type="entry name" value="MEMBRANE COMPONENT OF ABC TRANSPORTER YHHJ-RELATED"/>
    <property type="match status" value="1"/>
</dbReference>
<dbReference type="RefSeq" id="WP_039223332.1">
    <property type="nucleotide sequence ID" value="NZ_JENJ01000017.1"/>
</dbReference>
<dbReference type="AlphaFoldDB" id="A0A0A0I8L8"/>
<dbReference type="GO" id="GO:0140359">
    <property type="term" value="F:ABC-type transporter activity"/>
    <property type="evidence" value="ECO:0007669"/>
    <property type="project" value="InterPro"/>
</dbReference>
<evidence type="ECO:0000256" key="4">
    <source>
        <dbReference type="ARBA" id="ARBA00022989"/>
    </source>
</evidence>
<dbReference type="OrthoDB" id="1864035at2"/>
<keyword evidence="3 6" id="KW-0812">Transmembrane</keyword>
<accession>A0A0A0I8L8</accession>
<keyword evidence="4 6" id="KW-1133">Transmembrane helix</keyword>
<evidence type="ECO:0000256" key="5">
    <source>
        <dbReference type="ARBA" id="ARBA00023136"/>
    </source>
</evidence>
<dbReference type="EMBL" id="JENJ01000017">
    <property type="protein sequence ID" value="KGM96918.1"/>
    <property type="molecule type" value="Genomic_DNA"/>
</dbReference>
<reference evidence="8 9" key="1">
    <citation type="submission" date="2014-01" db="EMBL/GenBank/DDBJ databases">
        <title>Plasmidome dynamics in the species complex Clostridium novyi sensu lato converts strains of independent lineages into distinctly different pathogens.</title>
        <authorList>
            <person name="Skarin H."/>
            <person name="Segerman B."/>
        </authorList>
    </citation>
    <scope>NUCLEOTIDE SEQUENCE [LARGE SCALE GENOMIC DNA]</scope>
    <source>
        <strain evidence="8 9">4552</strain>
    </source>
</reference>
<comment type="subcellular location">
    <subcellularLocation>
        <location evidence="1">Cell membrane</location>
        <topology evidence="1">Multi-pass membrane protein</topology>
    </subcellularLocation>
</comment>
<name>A0A0A0I8L8_CLONO</name>
<evidence type="ECO:0000256" key="6">
    <source>
        <dbReference type="SAM" id="Phobius"/>
    </source>
</evidence>
<dbReference type="InterPro" id="IPR051449">
    <property type="entry name" value="ABC-2_transporter_component"/>
</dbReference>
<comment type="caution">
    <text evidence="8">The sequence shown here is derived from an EMBL/GenBank/DDBJ whole genome shotgun (WGS) entry which is preliminary data.</text>
</comment>
<evidence type="ECO:0000256" key="1">
    <source>
        <dbReference type="ARBA" id="ARBA00004651"/>
    </source>
</evidence>
<feature type="transmembrane region" description="Helical" evidence="6">
    <location>
        <begin position="227"/>
        <end position="252"/>
    </location>
</feature>
<keyword evidence="5 6" id="KW-0472">Membrane</keyword>
<protein>
    <submittedName>
        <fullName evidence="8">Permease</fullName>
    </submittedName>
</protein>
<dbReference type="GO" id="GO:0005886">
    <property type="term" value="C:plasma membrane"/>
    <property type="evidence" value="ECO:0007669"/>
    <property type="project" value="UniProtKB-SubCell"/>
</dbReference>
<evidence type="ECO:0000256" key="3">
    <source>
        <dbReference type="ARBA" id="ARBA00022692"/>
    </source>
</evidence>
<feature type="transmembrane region" description="Helical" evidence="6">
    <location>
        <begin position="264"/>
        <end position="288"/>
    </location>
</feature>
<keyword evidence="2" id="KW-1003">Cell membrane</keyword>
<evidence type="ECO:0000313" key="9">
    <source>
        <dbReference type="Proteomes" id="UP000030012"/>
    </source>
</evidence>
<feature type="transmembrane region" description="Helical" evidence="6">
    <location>
        <begin position="186"/>
        <end position="207"/>
    </location>
</feature>
<feature type="domain" description="ABC-2 type transporter transmembrane" evidence="7">
    <location>
        <begin position="20"/>
        <end position="370"/>
    </location>
</feature>
<dbReference type="Gene3D" id="3.40.1710.10">
    <property type="entry name" value="abc type-2 transporter like domain"/>
    <property type="match status" value="1"/>
</dbReference>
<evidence type="ECO:0000256" key="2">
    <source>
        <dbReference type="ARBA" id="ARBA00022475"/>
    </source>
</evidence>
<dbReference type="Proteomes" id="UP000030012">
    <property type="component" value="Unassembled WGS sequence"/>
</dbReference>